<dbReference type="Pfam" id="PF00733">
    <property type="entry name" value="Asn_synthase"/>
    <property type="match status" value="1"/>
</dbReference>
<evidence type="ECO:0000313" key="12">
    <source>
        <dbReference type="EMBL" id="QEE18727.1"/>
    </source>
</evidence>
<dbReference type="InterPro" id="IPR051786">
    <property type="entry name" value="ASN_synthetase/amidase"/>
</dbReference>
<keyword evidence="4 9" id="KW-0547">Nucleotide-binding</keyword>
<evidence type="ECO:0000256" key="3">
    <source>
        <dbReference type="ARBA" id="ARBA00012737"/>
    </source>
</evidence>
<protein>
    <recommendedName>
        <fullName evidence="3">asparagine synthase (glutamine-hydrolyzing)</fullName>
        <ecNumber evidence="3">6.3.5.4</ecNumber>
    </recommendedName>
</protein>
<dbReference type="PANTHER" id="PTHR43284">
    <property type="entry name" value="ASPARAGINE SYNTHETASE (GLUTAMINE-HYDROLYZING)"/>
    <property type="match status" value="1"/>
</dbReference>
<dbReference type="KEGG" id="yti:FNA67_00365"/>
<dbReference type="PANTHER" id="PTHR43284:SF1">
    <property type="entry name" value="ASPARAGINE SYNTHETASE"/>
    <property type="match status" value="1"/>
</dbReference>
<dbReference type="Gene3D" id="3.60.20.10">
    <property type="entry name" value="Glutamine Phosphoribosylpyrophosphate, subunit 1, domain 1"/>
    <property type="match status" value="1"/>
</dbReference>
<evidence type="ECO:0000256" key="10">
    <source>
        <dbReference type="PIRSR" id="PIRSR001589-3"/>
    </source>
</evidence>
<evidence type="ECO:0000313" key="13">
    <source>
        <dbReference type="Proteomes" id="UP000321062"/>
    </source>
</evidence>
<dbReference type="SUPFAM" id="SSF56235">
    <property type="entry name" value="N-terminal nucleophile aminohydrolases (Ntn hydrolases)"/>
    <property type="match status" value="1"/>
</dbReference>
<dbReference type="SUPFAM" id="SSF52402">
    <property type="entry name" value="Adenine nucleotide alpha hydrolases-like"/>
    <property type="match status" value="1"/>
</dbReference>
<feature type="domain" description="Glutamine amidotransferase type-2" evidence="11">
    <location>
        <begin position="2"/>
        <end position="218"/>
    </location>
</feature>
<dbReference type="PIRSF" id="PIRSF001589">
    <property type="entry name" value="Asn_synthetase_glu-h"/>
    <property type="match status" value="1"/>
</dbReference>
<organism evidence="12 13">
    <name type="scientific">Paradevosia tibetensis</name>
    <dbReference type="NCBI Taxonomy" id="1447062"/>
    <lineage>
        <taxon>Bacteria</taxon>
        <taxon>Pseudomonadati</taxon>
        <taxon>Pseudomonadota</taxon>
        <taxon>Alphaproteobacteria</taxon>
        <taxon>Hyphomicrobiales</taxon>
        <taxon>Devosiaceae</taxon>
        <taxon>Paradevosia</taxon>
    </lineage>
</organism>
<evidence type="ECO:0000259" key="11">
    <source>
        <dbReference type="PROSITE" id="PS51278"/>
    </source>
</evidence>
<dbReference type="GO" id="GO:0006529">
    <property type="term" value="P:asparagine biosynthetic process"/>
    <property type="evidence" value="ECO:0007669"/>
    <property type="project" value="UniProtKB-KW"/>
</dbReference>
<dbReference type="GO" id="GO:0005829">
    <property type="term" value="C:cytosol"/>
    <property type="evidence" value="ECO:0007669"/>
    <property type="project" value="TreeGrafter"/>
</dbReference>
<dbReference type="Proteomes" id="UP000321062">
    <property type="component" value="Chromosome"/>
</dbReference>
<dbReference type="EMBL" id="CP041690">
    <property type="protein sequence ID" value="QEE18727.1"/>
    <property type="molecule type" value="Genomic_DNA"/>
</dbReference>
<dbReference type="OrthoDB" id="9763290at2"/>
<reference evidence="12 13" key="1">
    <citation type="journal article" date="2015" name="Int. J. Syst. Evol. Microbiol.">
        <title>Youhaiella tibetensis gen. nov., sp. nov., isolated from subsurface sediment.</title>
        <authorList>
            <person name="Wang Y.X."/>
            <person name="Huang F.Q."/>
            <person name="Nogi Y."/>
            <person name="Pang S.J."/>
            <person name="Wang P.K."/>
            <person name="Lv J."/>
        </authorList>
    </citation>
    <scope>NUCLEOTIDE SEQUENCE [LARGE SCALE GENOMIC DNA]</scope>
    <source>
        <strain evidence="13">fig4</strain>
    </source>
</reference>
<dbReference type="EC" id="6.3.5.4" evidence="3"/>
<comment type="pathway">
    <text evidence="1">Amino-acid biosynthesis; L-asparagine biosynthesis; L-asparagine from L-aspartate (L-Gln route): step 1/1.</text>
</comment>
<dbReference type="NCBIfam" id="TIGR01536">
    <property type="entry name" value="asn_synth_AEB"/>
    <property type="match status" value="1"/>
</dbReference>
<proteinExistence type="inferred from homology"/>
<dbReference type="GO" id="GO:0004066">
    <property type="term" value="F:asparagine synthase (glutamine-hydrolyzing) activity"/>
    <property type="evidence" value="ECO:0007669"/>
    <property type="project" value="UniProtKB-EC"/>
</dbReference>
<keyword evidence="13" id="KW-1185">Reference proteome</keyword>
<dbReference type="InterPro" id="IPR029055">
    <property type="entry name" value="Ntn_hydrolases_N"/>
</dbReference>
<accession>A0A5B9DI21</accession>
<evidence type="ECO:0000256" key="8">
    <source>
        <dbReference type="PIRSR" id="PIRSR001589-1"/>
    </source>
</evidence>
<keyword evidence="12" id="KW-0436">Ligase</keyword>
<evidence type="ECO:0000256" key="4">
    <source>
        <dbReference type="ARBA" id="ARBA00022741"/>
    </source>
</evidence>
<name>A0A5B9DI21_9HYPH</name>
<comment type="catalytic activity">
    <reaction evidence="7">
        <text>L-aspartate + L-glutamine + ATP + H2O = L-asparagine + L-glutamate + AMP + diphosphate + H(+)</text>
        <dbReference type="Rhea" id="RHEA:12228"/>
        <dbReference type="ChEBI" id="CHEBI:15377"/>
        <dbReference type="ChEBI" id="CHEBI:15378"/>
        <dbReference type="ChEBI" id="CHEBI:29985"/>
        <dbReference type="ChEBI" id="CHEBI:29991"/>
        <dbReference type="ChEBI" id="CHEBI:30616"/>
        <dbReference type="ChEBI" id="CHEBI:33019"/>
        <dbReference type="ChEBI" id="CHEBI:58048"/>
        <dbReference type="ChEBI" id="CHEBI:58359"/>
        <dbReference type="ChEBI" id="CHEBI:456215"/>
        <dbReference type="EC" id="6.3.5.4"/>
    </reaction>
</comment>
<comment type="similarity">
    <text evidence="2">Belongs to the asparagine synthetase family.</text>
</comment>
<dbReference type="AlphaFoldDB" id="A0A5B9DI21"/>
<evidence type="ECO:0000256" key="6">
    <source>
        <dbReference type="ARBA" id="ARBA00022962"/>
    </source>
</evidence>
<feature type="binding site" evidence="9">
    <location>
        <position position="104"/>
    </location>
    <ligand>
        <name>L-glutamine</name>
        <dbReference type="ChEBI" id="CHEBI:58359"/>
    </ligand>
</feature>
<keyword evidence="6 8" id="KW-0315">Glutamine amidotransferase</keyword>
<dbReference type="InterPro" id="IPR017932">
    <property type="entry name" value="GATase_2_dom"/>
</dbReference>
<dbReference type="Pfam" id="PF13522">
    <property type="entry name" value="GATase_6"/>
    <property type="match status" value="1"/>
</dbReference>
<gene>
    <name evidence="12" type="primary">asnB</name>
    <name evidence="12" type="ORF">FNA67_00365</name>
</gene>
<evidence type="ECO:0000256" key="5">
    <source>
        <dbReference type="ARBA" id="ARBA00022840"/>
    </source>
</evidence>
<dbReference type="InterPro" id="IPR001962">
    <property type="entry name" value="Asn_synthase"/>
</dbReference>
<dbReference type="PROSITE" id="PS51278">
    <property type="entry name" value="GATASE_TYPE_2"/>
    <property type="match status" value="1"/>
</dbReference>
<dbReference type="CDD" id="cd00712">
    <property type="entry name" value="AsnB"/>
    <property type="match status" value="1"/>
</dbReference>
<evidence type="ECO:0000256" key="7">
    <source>
        <dbReference type="ARBA" id="ARBA00048741"/>
    </source>
</evidence>
<dbReference type="CDD" id="cd01991">
    <property type="entry name" value="Asn_synthase_B_C"/>
    <property type="match status" value="1"/>
</dbReference>
<keyword evidence="5 9" id="KW-0067">ATP-binding</keyword>
<evidence type="ECO:0000256" key="9">
    <source>
        <dbReference type="PIRSR" id="PIRSR001589-2"/>
    </source>
</evidence>
<feature type="site" description="Important for beta-aspartyl-AMP intermediate formation" evidence="10">
    <location>
        <position position="375"/>
    </location>
</feature>
<dbReference type="InterPro" id="IPR033738">
    <property type="entry name" value="AsnB_N"/>
</dbReference>
<keyword evidence="8" id="KW-0028">Amino-acid biosynthesis</keyword>
<feature type="binding site" evidence="9">
    <location>
        <position position="300"/>
    </location>
    <ligand>
        <name>ATP</name>
        <dbReference type="ChEBI" id="CHEBI:30616"/>
    </ligand>
</feature>
<dbReference type="Gene3D" id="3.40.50.620">
    <property type="entry name" value="HUPs"/>
    <property type="match status" value="1"/>
</dbReference>
<feature type="active site" description="For GATase activity" evidence="8">
    <location>
        <position position="2"/>
    </location>
</feature>
<dbReference type="GO" id="GO:0005524">
    <property type="term" value="F:ATP binding"/>
    <property type="evidence" value="ECO:0007669"/>
    <property type="project" value="UniProtKB-KW"/>
</dbReference>
<evidence type="ECO:0000256" key="1">
    <source>
        <dbReference type="ARBA" id="ARBA00005187"/>
    </source>
</evidence>
<dbReference type="InterPro" id="IPR014729">
    <property type="entry name" value="Rossmann-like_a/b/a_fold"/>
</dbReference>
<evidence type="ECO:0000256" key="2">
    <source>
        <dbReference type="ARBA" id="ARBA00005752"/>
    </source>
</evidence>
<keyword evidence="8" id="KW-0061">Asparagine biosynthesis</keyword>
<dbReference type="RefSeq" id="WP_049707203.1">
    <property type="nucleotide sequence ID" value="NZ_BMFM01000001.1"/>
</dbReference>
<sequence>MCGIAGFFDRRSASPDSMRQTLKAMTDRLVHRGPDDEGQWVDAESGIALGHRRLSIVDLSPAGHQPMVSASGRYVIVYNGEIYNFQDMRVELERKGATFRGHSDTEVVLAAIEEWGLAETARRLIGMFAFALWDRADRNLTLVRDQVGIKPLYWAQDDDVFLFGSELKALRAYPGWTPSIDRDSVAAYMRHGYVPAPFTIWRDTHKLLPGTMLVLRNGKDPETVRYWGLDNALEAANRNPFNGSDAEAIVALDDLLRDAVKRQMVADVSLGAFLSGGIDSSTVVALMQAQSDRPVRTFSIGFHEDGYDEAKHAKSVARHLGTDHTELYVTSADAQAVVPHLTEWYDEPFADSSQIPTYLVSRLARQHVTVSLSGDGGDESFGGYNRYFYATKIWQQTHRVPSWAMALAGNAIQTVPAKAWDVMGHLIPPSRRPSRFGHKMHKLAGTFLSDDGNGQDALYRGLISQWHEPDNLVPGAREHKGMLWDETVAERIPDFFNRMQYFDTLTYLPDDILTKVDRASMAVSLESRVPLLDHRVIEFALRLPMRMKYRNGQGKWLLQQVLKRYVPEEITNRPKMGFGVPIDHWLRNELSEWAGDLLSPQAIARHGLLDPEQVTSAWTTHLSGQANLQYPLWTVLMLQDWLDRQCMGQ</sequence>
<feature type="binding site" evidence="9">
    <location>
        <begin position="373"/>
        <end position="374"/>
    </location>
    <ligand>
        <name>ATP</name>
        <dbReference type="ChEBI" id="CHEBI:30616"/>
    </ligand>
</feature>
<dbReference type="InterPro" id="IPR006426">
    <property type="entry name" value="Asn_synth_AEB"/>
</dbReference>